<dbReference type="GO" id="GO:0051301">
    <property type="term" value="P:cell division"/>
    <property type="evidence" value="ECO:0007669"/>
    <property type="project" value="UniProtKB-KW"/>
</dbReference>
<evidence type="ECO:0000256" key="4">
    <source>
        <dbReference type="ARBA" id="ARBA00022843"/>
    </source>
</evidence>
<evidence type="ECO:0000259" key="8">
    <source>
        <dbReference type="Pfam" id="PF15276"/>
    </source>
</evidence>
<dbReference type="AlphaFoldDB" id="A0A0A0AHT3"/>
<keyword evidence="3" id="KW-0597">Phosphoprotein</keyword>
<protein>
    <submittedName>
        <fullName evidence="9">Cell division cycle-associated protein 2</fullName>
    </submittedName>
</protein>
<comment type="subcellular location">
    <subcellularLocation>
        <location evidence="1">Nucleus</location>
    </subcellularLocation>
</comment>
<evidence type="ECO:0000256" key="6">
    <source>
        <dbReference type="ARBA" id="ARBA00023306"/>
    </source>
</evidence>
<dbReference type="PANTHER" id="PTHR21603">
    <property type="entry name" value="ANTIGEN KI-67-LIKE PROTEIN"/>
    <property type="match status" value="1"/>
</dbReference>
<feature type="non-terminal residue" evidence="9">
    <location>
        <position position="1"/>
    </location>
</feature>
<dbReference type="PANTHER" id="PTHR21603:SF16">
    <property type="entry name" value="CELL DIVISION CYCLE-ASSOCIATED PROTEIN 2"/>
    <property type="match status" value="1"/>
</dbReference>
<sequence length="47" mass="5261">LLQLEETEGHRSEKPKKKRVTFGEALSPEIFDETLPANTPLRKGATP</sequence>
<evidence type="ECO:0000256" key="1">
    <source>
        <dbReference type="ARBA" id="ARBA00004123"/>
    </source>
</evidence>
<keyword evidence="2" id="KW-1017">Isopeptide bond</keyword>
<evidence type="ECO:0000313" key="9">
    <source>
        <dbReference type="EMBL" id="KGL92585.1"/>
    </source>
</evidence>
<accession>A0A0A0AHT3</accession>
<organism evidence="9 10">
    <name type="scientific">Charadrius vociferus</name>
    <name type="common">Killdeer</name>
    <name type="synonym">Aegialitis vocifera</name>
    <dbReference type="NCBI Taxonomy" id="50402"/>
    <lineage>
        <taxon>Eukaryota</taxon>
        <taxon>Metazoa</taxon>
        <taxon>Chordata</taxon>
        <taxon>Craniata</taxon>
        <taxon>Vertebrata</taxon>
        <taxon>Euteleostomi</taxon>
        <taxon>Archelosauria</taxon>
        <taxon>Archosauria</taxon>
        <taxon>Dinosauria</taxon>
        <taxon>Saurischia</taxon>
        <taxon>Theropoda</taxon>
        <taxon>Coelurosauria</taxon>
        <taxon>Aves</taxon>
        <taxon>Neognathae</taxon>
        <taxon>Neoaves</taxon>
        <taxon>Charadriiformes</taxon>
        <taxon>Charadriidae</taxon>
        <taxon>Charadrius</taxon>
    </lineage>
</organism>
<evidence type="ECO:0000256" key="3">
    <source>
        <dbReference type="ARBA" id="ARBA00022553"/>
    </source>
</evidence>
<keyword evidence="9" id="KW-0132">Cell division</keyword>
<name>A0A0A0AHT3_CHAVO</name>
<proteinExistence type="predicted"/>
<evidence type="ECO:0000256" key="5">
    <source>
        <dbReference type="ARBA" id="ARBA00023242"/>
    </source>
</evidence>
<feature type="non-terminal residue" evidence="9">
    <location>
        <position position="47"/>
    </location>
</feature>
<evidence type="ECO:0000256" key="7">
    <source>
        <dbReference type="SAM" id="MobiDB-lite"/>
    </source>
</evidence>
<keyword evidence="10" id="KW-1185">Reference proteome</keyword>
<reference evidence="10" key="1">
    <citation type="journal article" date="2014" name="Science">
        <title>Comparative genomics reveals insights into avian genome evolution and adaptation.</title>
        <authorList>
            <consortium name="Avian Genome Consortium"/>
            <person name="Zhang G."/>
            <person name="Li C."/>
            <person name="Li Q."/>
            <person name="Li B."/>
            <person name="Larkin D.M."/>
            <person name="Lee C."/>
            <person name="Storz J.F."/>
            <person name="Antunes A."/>
            <person name="Greenwold M.J."/>
            <person name="Meredith R.W."/>
            <person name="Odeen A."/>
            <person name="Cui J."/>
            <person name="Zhou Q."/>
            <person name="Xu L."/>
            <person name="Pan H."/>
            <person name="Wang Z."/>
            <person name="Jin L."/>
            <person name="Zhang P."/>
            <person name="Hu H."/>
            <person name="Yang W."/>
            <person name="Hu J."/>
            <person name="Xiao J."/>
            <person name="Yang Z."/>
            <person name="Liu Y."/>
            <person name="Xie Q."/>
            <person name="Yu H."/>
            <person name="Lian J."/>
            <person name="Wen P."/>
            <person name="Zhang F."/>
            <person name="Li H."/>
            <person name="Zeng Y."/>
            <person name="Xiong Z."/>
            <person name="Liu S."/>
            <person name="Zhou L."/>
            <person name="Huang Z."/>
            <person name="An N."/>
            <person name="Wang J."/>
            <person name="Zheng Q."/>
            <person name="Xiong Y."/>
            <person name="Wang G."/>
            <person name="Wang B."/>
            <person name="Wang J."/>
            <person name="Fan Y."/>
            <person name="da Fonseca R.R."/>
            <person name="Alfaro-Nunez A."/>
            <person name="Schubert M."/>
            <person name="Orlando L."/>
            <person name="Mourier T."/>
            <person name="Howard J.T."/>
            <person name="Ganapathy G."/>
            <person name="Pfenning A."/>
            <person name="Whitney O."/>
            <person name="Rivas M.V."/>
            <person name="Hara E."/>
            <person name="Smith J."/>
            <person name="Farre M."/>
            <person name="Narayan J."/>
            <person name="Slavov G."/>
            <person name="Romanov M.N."/>
            <person name="Borges R."/>
            <person name="Machado J.P."/>
            <person name="Khan I."/>
            <person name="Springer M.S."/>
            <person name="Gatesy J."/>
            <person name="Hoffmann F.G."/>
            <person name="Opazo J.C."/>
            <person name="Hastad O."/>
            <person name="Sawyer R.H."/>
            <person name="Kim H."/>
            <person name="Kim K.W."/>
            <person name="Kim H.J."/>
            <person name="Cho S."/>
            <person name="Li N."/>
            <person name="Huang Y."/>
            <person name="Bruford M.W."/>
            <person name="Zhan X."/>
            <person name="Dixon A."/>
            <person name="Bertelsen M.F."/>
            <person name="Derryberry E."/>
            <person name="Warren W."/>
            <person name="Wilson R.K."/>
            <person name="Li S."/>
            <person name="Ray D.A."/>
            <person name="Green R.E."/>
            <person name="O'Brien S.J."/>
            <person name="Griffin D."/>
            <person name="Johnson W.E."/>
            <person name="Haussler D."/>
            <person name="Ryder O.A."/>
            <person name="Willerslev E."/>
            <person name="Graves G.R."/>
            <person name="Alstrom P."/>
            <person name="Fjeldsa J."/>
            <person name="Mindell D.P."/>
            <person name="Edwards S.V."/>
            <person name="Braun E.L."/>
            <person name="Rahbek C."/>
            <person name="Burt D.W."/>
            <person name="Houde P."/>
            <person name="Zhang Y."/>
            <person name="Yang H."/>
            <person name="Wang J."/>
            <person name="Jarvis E.D."/>
            <person name="Gilbert M.T."/>
            <person name="Wang J."/>
        </authorList>
    </citation>
    <scope>NUCLEOTIDE SEQUENCE [LARGE SCALE GENOMIC DNA]</scope>
</reference>
<evidence type="ECO:0000256" key="2">
    <source>
        <dbReference type="ARBA" id="ARBA00022499"/>
    </source>
</evidence>
<dbReference type="GO" id="GO:0007088">
    <property type="term" value="P:regulation of mitotic nuclear division"/>
    <property type="evidence" value="ECO:0007669"/>
    <property type="project" value="TreeGrafter"/>
</dbReference>
<dbReference type="EMBL" id="KL871639">
    <property type="protein sequence ID" value="KGL92585.1"/>
    <property type="molecule type" value="Genomic_DNA"/>
</dbReference>
<dbReference type="Proteomes" id="UP000053858">
    <property type="component" value="Unassembled WGS sequence"/>
</dbReference>
<dbReference type="GO" id="GO:0005634">
    <property type="term" value="C:nucleus"/>
    <property type="evidence" value="ECO:0007669"/>
    <property type="project" value="UniProtKB-SubCell"/>
</dbReference>
<feature type="region of interest" description="Disordered" evidence="7">
    <location>
        <begin position="1"/>
        <end position="23"/>
    </location>
</feature>
<keyword evidence="5" id="KW-0539">Nucleus</keyword>
<dbReference type="GO" id="GO:0005694">
    <property type="term" value="C:chromosome"/>
    <property type="evidence" value="ECO:0007669"/>
    <property type="project" value="TreeGrafter"/>
</dbReference>
<dbReference type="Pfam" id="PF15276">
    <property type="entry name" value="PP1_bind"/>
    <property type="match status" value="1"/>
</dbReference>
<dbReference type="InterPro" id="IPR029334">
    <property type="entry name" value="PP1-bd"/>
</dbReference>
<keyword evidence="4" id="KW-0832">Ubl conjugation</keyword>
<gene>
    <name evidence="9" type="ORF">N301_09505</name>
</gene>
<keyword evidence="6" id="KW-0131">Cell cycle</keyword>
<evidence type="ECO:0000313" key="10">
    <source>
        <dbReference type="Proteomes" id="UP000053858"/>
    </source>
</evidence>
<dbReference type="STRING" id="50402.A0A0A0AHT3"/>
<feature type="domain" description="PP1-binding" evidence="8">
    <location>
        <begin position="16"/>
        <end position="47"/>
    </location>
</feature>
<dbReference type="GO" id="GO:0051983">
    <property type="term" value="P:regulation of chromosome segregation"/>
    <property type="evidence" value="ECO:0007669"/>
    <property type="project" value="TreeGrafter"/>
</dbReference>